<dbReference type="AlphaFoldDB" id="A0A7N2MR66"/>
<proteinExistence type="predicted"/>
<evidence type="ECO:0000313" key="2">
    <source>
        <dbReference type="Proteomes" id="UP000594261"/>
    </source>
</evidence>
<keyword evidence="2" id="KW-1185">Reference proteome</keyword>
<reference evidence="1 2" key="1">
    <citation type="journal article" date="2016" name="G3 (Bethesda)">
        <title>First Draft Assembly and Annotation of the Genome of a California Endemic Oak Quercus lobata Nee (Fagaceae).</title>
        <authorList>
            <person name="Sork V.L."/>
            <person name="Fitz-Gibbon S.T."/>
            <person name="Puiu D."/>
            <person name="Crepeau M."/>
            <person name="Gugger P.F."/>
            <person name="Sherman R."/>
            <person name="Stevens K."/>
            <person name="Langley C.H."/>
            <person name="Pellegrini M."/>
            <person name="Salzberg S.L."/>
        </authorList>
    </citation>
    <scope>NUCLEOTIDE SEQUENCE [LARGE SCALE GENOMIC DNA]</scope>
    <source>
        <strain evidence="1 2">cv. SW786</strain>
    </source>
</reference>
<dbReference type="InParanoid" id="A0A7N2MR66"/>
<protein>
    <submittedName>
        <fullName evidence="1">Uncharacterized protein</fullName>
    </submittedName>
</protein>
<dbReference type="EMBL" id="LRBV02000010">
    <property type="status" value="NOT_ANNOTATED_CDS"/>
    <property type="molecule type" value="Genomic_DNA"/>
</dbReference>
<accession>A0A7N2MR66</accession>
<dbReference type="Gramene" id="QL10p012961:mrna">
    <property type="protein sequence ID" value="QL10p012961:mrna"/>
    <property type="gene ID" value="QL10p012961"/>
</dbReference>
<reference evidence="1" key="2">
    <citation type="submission" date="2021-01" db="UniProtKB">
        <authorList>
            <consortium name="EnsemblPlants"/>
        </authorList>
    </citation>
    <scope>IDENTIFICATION</scope>
</reference>
<sequence length="173" mass="19524">MRRAAEVEQRLFFGFINLGKSSSNMGKMGASKLVQTLLSQAHGGATQFEIRQLNLKAALQILRNAIGKTPKDKRMSSRSLIQCLNFLPLDVNFITNHASEFSVSWFKLAKQCKIVVSLAITEAAYTPMLHSRIFTETEKYCDQEFTTCKEDQPLFVQMIQTFVRGCKESGSFL</sequence>
<name>A0A7N2MR66_QUELO</name>
<dbReference type="Proteomes" id="UP000594261">
    <property type="component" value="Chromosome 10"/>
</dbReference>
<dbReference type="EnsemblPlants" id="QL10p012961:mrna">
    <property type="protein sequence ID" value="QL10p012961:mrna"/>
    <property type="gene ID" value="QL10p012961"/>
</dbReference>
<organism evidence="1 2">
    <name type="scientific">Quercus lobata</name>
    <name type="common">Valley oak</name>
    <dbReference type="NCBI Taxonomy" id="97700"/>
    <lineage>
        <taxon>Eukaryota</taxon>
        <taxon>Viridiplantae</taxon>
        <taxon>Streptophyta</taxon>
        <taxon>Embryophyta</taxon>
        <taxon>Tracheophyta</taxon>
        <taxon>Spermatophyta</taxon>
        <taxon>Magnoliopsida</taxon>
        <taxon>eudicotyledons</taxon>
        <taxon>Gunneridae</taxon>
        <taxon>Pentapetalae</taxon>
        <taxon>rosids</taxon>
        <taxon>fabids</taxon>
        <taxon>Fagales</taxon>
        <taxon>Fagaceae</taxon>
        <taxon>Quercus</taxon>
    </lineage>
</organism>
<evidence type="ECO:0000313" key="1">
    <source>
        <dbReference type="EnsemblPlants" id="QL10p012961:mrna"/>
    </source>
</evidence>